<dbReference type="GO" id="GO:0008206">
    <property type="term" value="P:bile acid metabolic process"/>
    <property type="evidence" value="ECO:0007669"/>
    <property type="project" value="UniProtKB-ARBA"/>
</dbReference>
<evidence type="ECO:0000256" key="8">
    <source>
        <dbReference type="PIRSR" id="PIRSR614007-2"/>
    </source>
</evidence>
<dbReference type="FunFam" id="3.40.50.720:FF:000084">
    <property type="entry name" value="Short-chain dehydrogenase reductase"/>
    <property type="match status" value="1"/>
</dbReference>
<comment type="similarity">
    <text evidence="2 9">Belongs to the short-chain dehydrogenases/reductases (SDR) family.</text>
</comment>
<name>A0A2N9KG49_9LACO</name>
<comment type="catalytic activity">
    <reaction evidence="6">
        <text>(S)-acetoin + NAD(+) = diacetyl + NADH + H(+)</text>
        <dbReference type="Rhea" id="RHEA:27286"/>
        <dbReference type="ChEBI" id="CHEBI:15378"/>
        <dbReference type="ChEBI" id="CHEBI:15687"/>
        <dbReference type="ChEBI" id="CHEBI:16583"/>
        <dbReference type="ChEBI" id="CHEBI:57540"/>
        <dbReference type="ChEBI" id="CHEBI:57945"/>
        <dbReference type="EC" id="1.1.1.304"/>
    </reaction>
</comment>
<dbReference type="InterPro" id="IPR036291">
    <property type="entry name" value="NAD(P)-bd_dom_sf"/>
</dbReference>
<sequence>MSKKVAIITGSGRGIGKAIAERLATENYYVAVVDIDESSAKYVSDSINAMKEKQAKYYVLDVADRKSVFDLVDKVVADFGRLDVFVNNAGVAYIDSIIDSDPKKVERLFDVNLKGTFWGIQAAAKQLKKQGSGGRIINAASLAAVEGSALQGAYSASKFAIRGLGQSAAKELAKYNITVNAYDPGIVITPLRDYIDQRTAQIKDTTAEIQRQSVVNEIALGRAALPDDVADVVSFLVSQQAKYITGQSILIDGGMRFH</sequence>
<keyword evidence="13" id="KW-1185">Reference proteome</keyword>
<comment type="function">
    <text evidence="1">Catalyzes the irreversible reduction of 2,3-butanediol to (S)-acetoin in the presence of NADH.</text>
</comment>
<dbReference type="PANTHER" id="PTHR42760">
    <property type="entry name" value="SHORT-CHAIN DEHYDROGENASES/REDUCTASES FAMILY MEMBER"/>
    <property type="match status" value="1"/>
</dbReference>
<dbReference type="EC" id="1.1.1.304" evidence="3"/>
<feature type="binding site" evidence="8">
    <location>
        <position position="158"/>
    </location>
    <ligand>
        <name>NAD(+)</name>
        <dbReference type="ChEBI" id="CHEBI:57540"/>
    </ligand>
</feature>
<evidence type="ECO:0000256" key="1">
    <source>
        <dbReference type="ARBA" id="ARBA00003200"/>
    </source>
</evidence>
<dbReference type="PANTHER" id="PTHR42760:SF121">
    <property type="entry name" value="3-OXOACYL-(ACYL-CARRIER-PROTEIN) REDUCTASE"/>
    <property type="match status" value="1"/>
</dbReference>
<dbReference type="GO" id="GO:0052588">
    <property type="term" value="F:diacetyl reductase ((S)-acetoin forming) (NAD+) activity"/>
    <property type="evidence" value="ECO:0007669"/>
    <property type="project" value="UniProtKB-EC"/>
</dbReference>
<evidence type="ECO:0000256" key="9">
    <source>
        <dbReference type="RuleBase" id="RU000363"/>
    </source>
</evidence>
<dbReference type="InterPro" id="IPR014007">
    <property type="entry name" value="23BDH"/>
</dbReference>
<feature type="binding site" evidence="8">
    <location>
        <begin position="61"/>
        <end position="62"/>
    </location>
    <ligand>
        <name>NAD(+)</name>
        <dbReference type="ChEBI" id="CHEBI:57540"/>
    </ligand>
</feature>
<dbReference type="GO" id="GO:0045150">
    <property type="term" value="P:acetoin catabolic process"/>
    <property type="evidence" value="ECO:0007669"/>
    <property type="project" value="InterPro"/>
</dbReference>
<feature type="binding site" evidence="8">
    <location>
        <position position="154"/>
    </location>
    <ligand>
        <name>NAD(+)</name>
        <dbReference type="ChEBI" id="CHEBI:57540"/>
    </ligand>
</feature>
<dbReference type="PRINTS" id="PR00081">
    <property type="entry name" value="GDHRDH"/>
</dbReference>
<gene>
    <name evidence="11" type="primary">budC_2</name>
    <name evidence="10" type="ORF">LES8486_01999</name>
    <name evidence="11" type="ORF">LES9216_01999</name>
</gene>
<dbReference type="GO" id="GO:0006633">
    <property type="term" value="P:fatty acid biosynthetic process"/>
    <property type="evidence" value="ECO:0007669"/>
    <property type="project" value="TreeGrafter"/>
</dbReference>
<dbReference type="InterPro" id="IPR020904">
    <property type="entry name" value="Sc_DH/Rdtase_CS"/>
</dbReference>
<dbReference type="Pfam" id="PF00106">
    <property type="entry name" value="adh_short"/>
    <property type="match status" value="1"/>
</dbReference>
<dbReference type="AlphaFoldDB" id="A0A2N9KG49"/>
<dbReference type="RefSeq" id="WP_072612898.1">
    <property type="nucleotide sequence ID" value="NZ_AP017935.1"/>
</dbReference>
<feature type="binding site" evidence="8">
    <location>
        <position position="34"/>
    </location>
    <ligand>
        <name>NAD(+)</name>
        <dbReference type="ChEBI" id="CHEBI:57540"/>
    </ligand>
</feature>
<dbReference type="EMBL" id="OKQU01000005">
    <property type="protein sequence ID" value="SPE09803.1"/>
    <property type="molecule type" value="Genomic_DNA"/>
</dbReference>
<dbReference type="PRINTS" id="PR00080">
    <property type="entry name" value="SDRFAMILY"/>
</dbReference>
<evidence type="ECO:0000256" key="2">
    <source>
        <dbReference type="ARBA" id="ARBA00006484"/>
    </source>
</evidence>
<dbReference type="Gene3D" id="3.40.50.720">
    <property type="entry name" value="NAD(P)-binding Rossmann-like Domain"/>
    <property type="match status" value="1"/>
</dbReference>
<evidence type="ECO:0000256" key="6">
    <source>
        <dbReference type="ARBA" id="ARBA00047315"/>
    </source>
</evidence>
<evidence type="ECO:0000256" key="7">
    <source>
        <dbReference type="PIRSR" id="PIRSR614007-1"/>
    </source>
</evidence>
<accession>A0A2N9KG49</accession>
<evidence type="ECO:0000313" key="10">
    <source>
        <dbReference type="EMBL" id="SPD94942.1"/>
    </source>
</evidence>
<reference evidence="11 12" key="1">
    <citation type="submission" date="2018-02" db="EMBL/GenBank/DDBJ databases">
        <authorList>
            <person name="Cohen D.B."/>
            <person name="Kent A.D."/>
        </authorList>
    </citation>
    <scope>NUCLEOTIDE SEQUENCE [LARGE SCALE GENOMIC DNA]</scope>
    <source>
        <strain evidence="11 12">CECT 9216</strain>
    </source>
</reference>
<organism evidence="11 12">
    <name type="scientific">Leuconostoc suionicum</name>
    <dbReference type="NCBI Taxonomy" id="1511761"/>
    <lineage>
        <taxon>Bacteria</taxon>
        <taxon>Bacillati</taxon>
        <taxon>Bacillota</taxon>
        <taxon>Bacilli</taxon>
        <taxon>Lactobacillales</taxon>
        <taxon>Lactobacillaceae</taxon>
        <taxon>Leuconostoc</taxon>
    </lineage>
</organism>
<keyword evidence="5 8" id="KW-0520">NAD</keyword>
<dbReference type="EMBL" id="OKQR01000006">
    <property type="protein sequence ID" value="SPD94942.1"/>
    <property type="molecule type" value="Genomic_DNA"/>
</dbReference>
<reference evidence="10 13" key="2">
    <citation type="submission" date="2018-02" db="EMBL/GenBank/DDBJ databases">
        <authorList>
            <person name="Rodrigo-Torres L."/>
            <person name="Arahal R. D."/>
            <person name="Lucena T."/>
        </authorList>
    </citation>
    <scope>NUCLEOTIDE SEQUENCE [LARGE SCALE GENOMIC DNA]</scope>
    <source>
        <strain evidence="10 13">CECT 8486</strain>
    </source>
</reference>
<dbReference type="InterPro" id="IPR002347">
    <property type="entry name" value="SDR_fam"/>
</dbReference>
<evidence type="ECO:0000256" key="5">
    <source>
        <dbReference type="ARBA" id="ARBA00023027"/>
    </source>
</evidence>
<dbReference type="NCBIfam" id="TIGR02415">
    <property type="entry name" value="23BDH"/>
    <property type="match status" value="1"/>
</dbReference>
<dbReference type="GeneID" id="99673245"/>
<dbReference type="Proteomes" id="UP000237923">
    <property type="component" value="Unassembled WGS sequence"/>
</dbReference>
<feature type="binding site" evidence="8">
    <location>
        <begin position="184"/>
        <end position="189"/>
    </location>
    <ligand>
        <name>NAD(+)</name>
        <dbReference type="ChEBI" id="CHEBI:57540"/>
    </ligand>
</feature>
<dbReference type="Proteomes" id="UP000239237">
    <property type="component" value="Unassembled WGS sequence"/>
</dbReference>
<dbReference type="GO" id="GO:0048038">
    <property type="term" value="F:quinone binding"/>
    <property type="evidence" value="ECO:0007669"/>
    <property type="project" value="TreeGrafter"/>
</dbReference>
<feature type="binding site" evidence="8">
    <location>
        <position position="88"/>
    </location>
    <ligand>
        <name>NAD(+)</name>
        <dbReference type="ChEBI" id="CHEBI:57540"/>
    </ligand>
</feature>
<dbReference type="KEGG" id="lsu:A6B45_00495"/>
<keyword evidence="4 11" id="KW-0560">Oxidoreductase</keyword>
<feature type="active site" description="Proton acceptor" evidence="7">
    <location>
        <position position="154"/>
    </location>
</feature>
<evidence type="ECO:0000313" key="11">
    <source>
        <dbReference type="EMBL" id="SPE09803.1"/>
    </source>
</evidence>
<evidence type="ECO:0000256" key="4">
    <source>
        <dbReference type="ARBA" id="ARBA00023002"/>
    </source>
</evidence>
<dbReference type="SUPFAM" id="SSF51735">
    <property type="entry name" value="NAD(P)-binding Rossmann-fold domains"/>
    <property type="match status" value="1"/>
</dbReference>
<dbReference type="PROSITE" id="PS00061">
    <property type="entry name" value="ADH_SHORT"/>
    <property type="match status" value="1"/>
</dbReference>
<evidence type="ECO:0000313" key="12">
    <source>
        <dbReference type="Proteomes" id="UP000237923"/>
    </source>
</evidence>
<protein>
    <recommendedName>
        <fullName evidence="3">diacetyl reductase [(S)-acetoin forming]</fullName>
        <ecNumber evidence="3">1.1.1.304</ecNumber>
    </recommendedName>
</protein>
<evidence type="ECO:0000256" key="3">
    <source>
        <dbReference type="ARBA" id="ARBA00012848"/>
    </source>
</evidence>
<evidence type="ECO:0000313" key="13">
    <source>
        <dbReference type="Proteomes" id="UP000239237"/>
    </source>
</evidence>
<proteinExistence type="inferred from homology"/>